<dbReference type="GO" id="GO:0009312">
    <property type="term" value="P:oligosaccharide biosynthetic process"/>
    <property type="evidence" value="ECO:0007669"/>
    <property type="project" value="InterPro"/>
</dbReference>
<dbReference type="GO" id="GO:0008757">
    <property type="term" value="F:S-adenosylmethionine-dependent methyltransferase activity"/>
    <property type="evidence" value="ECO:0007669"/>
    <property type="project" value="InterPro"/>
</dbReference>
<dbReference type="AlphaFoldDB" id="A0A0F9DMN3"/>
<accession>A0A0F9DMN3</accession>
<sequence>MQVRLPELERKYWKCTDPWLLQSDPMGQEICDAIHAALSKEKYLSAVELGCGNGALAGRLRQRCNSYVDVNGAESALLAARQSVSGSGTILRDFPCPLPDGNHDLIILSDILYFLNADEICELAKQISQFWSDAEIVCVTYLVEEPHVLNGEDAFAVFVKALETDFNFKTKKQASGYRIDHHVQPDQSLYN</sequence>
<dbReference type="EMBL" id="LAZR01030974">
    <property type="protein sequence ID" value="KKL55071.1"/>
    <property type="molecule type" value="Genomic_DNA"/>
</dbReference>
<protein>
    <recommendedName>
        <fullName evidence="2">Methyltransferase domain-containing protein</fullName>
    </recommendedName>
</protein>
<organism evidence="1">
    <name type="scientific">marine sediment metagenome</name>
    <dbReference type="NCBI Taxonomy" id="412755"/>
    <lineage>
        <taxon>unclassified sequences</taxon>
        <taxon>metagenomes</taxon>
        <taxon>ecological metagenomes</taxon>
    </lineage>
</organism>
<dbReference type="Gene3D" id="3.40.50.150">
    <property type="entry name" value="Vaccinia Virus protein VP39"/>
    <property type="match status" value="1"/>
</dbReference>
<proteinExistence type="predicted"/>
<dbReference type="SUPFAM" id="SSF53335">
    <property type="entry name" value="S-adenosyl-L-methionine-dependent methyltransferases"/>
    <property type="match status" value="1"/>
</dbReference>
<evidence type="ECO:0008006" key="2">
    <source>
        <dbReference type="Google" id="ProtNLM"/>
    </source>
</evidence>
<gene>
    <name evidence="1" type="ORF">LCGC14_2259080</name>
</gene>
<name>A0A0F9DMN3_9ZZZZ</name>
<reference evidence="1" key="1">
    <citation type="journal article" date="2015" name="Nature">
        <title>Complex archaea that bridge the gap between prokaryotes and eukaryotes.</title>
        <authorList>
            <person name="Spang A."/>
            <person name="Saw J.H."/>
            <person name="Jorgensen S.L."/>
            <person name="Zaremba-Niedzwiedzka K."/>
            <person name="Martijn J."/>
            <person name="Lind A.E."/>
            <person name="van Eijk R."/>
            <person name="Schleper C."/>
            <person name="Guy L."/>
            <person name="Ettema T.J."/>
        </authorList>
    </citation>
    <scope>NUCLEOTIDE SEQUENCE</scope>
</reference>
<comment type="caution">
    <text evidence="1">The sequence shown here is derived from an EMBL/GenBank/DDBJ whole genome shotgun (WGS) entry which is preliminary data.</text>
</comment>
<dbReference type="InterPro" id="IPR029063">
    <property type="entry name" value="SAM-dependent_MTases_sf"/>
</dbReference>
<dbReference type="Pfam" id="PF05401">
    <property type="entry name" value="NodS"/>
    <property type="match status" value="1"/>
</dbReference>
<evidence type="ECO:0000313" key="1">
    <source>
        <dbReference type="EMBL" id="KKL55071.1"/>
    </source>
</evidence>
<dbReference type="InterPro" id="IPR008715">
    <property type="entry name" value="SAM-MeTfrase_NodS-like"/>
</dbReference>